<dbReference type="EMBL" id="FQWF01000005">
    <property type="protein sequence ID" value="SHG41241.1"/>
    <property type="molecule type" value="Genomic_DNA"/>
</dbReference>
<keyword evidence="4" id="KW-1185">Reference proteome</keyword>
<evidence type="ECO:0000259" key="2">
    <source>
        <dbReference type="Pfam" id="PF00534"/>
    </source>
</evidence>
<dbReference type="PANTHER" id="PTHR46401:SF2">
    <property type="entry name" value="GLYCOSYLTRANSFERASE WBBK-RELATED"/>
    <property type="match status" value="1"/>
</dbReference>
<dbReference type="OrthoDB" id="798298at2"/>
<dbReference type="RefSeq" id="WP_073018754.1">
    <property type="nucleotide sequence ID" value="NZ_FQWF01000005.1"/>
</dbReference>
<dbReference type="GO" id="GO:0016757">
    <property type="term" value="F:glycosyltransferase activity"/>
    <property type="evidence" value="ECO:0007669"/>
    <property type="project" value="InterPro"/>
</dbReference>
<dbReference type="PANTHER" id="PTHR46401">
    <property type="entry name" value="GLYCOSYLTRANSFERASE WBBK-RELATED"/>
    <property type="match status" value="1"/>
</dbReference>
<dbReference type="GO" id="GO:0009103">
    <property type="term" value="P:lipopolysaccharide biosynthetic process"/>
    <property type="evidence" value="ECO:0007669"/>
    <property type="project" value="TreeGrafter"/>
</dbReference>
<proteinExistence type="predicted"/>
<dbReference type="Pfam" id="PF00534">
    <property type="entry name" value="Glycos_transf_1"/>
    <property type="match status" value="1"/>
</dbReference>
<feature type="domain" description="Glycosyl transferase family 1" evidence="2">
    <location>
        <begin position="202"/>
        <end position="314"/>
    </location>
</feature>
<keyword evidence="1 3" id="KW-0808">Transferase</keyword>
<accession>A0A1M5JL33</accession>
<evidence type="ECO:0000313" key="3">
    <source>
        <dbReference type="EMBL" id="SHG41241.1"/>
    </source>
</evidence>
<dbReference type="SUPFAM" id="SSF53756">
    <property type="entry name" value="UDP-Glycosyltransferase/glycogen phosphorylase"/>
    <property type="match status" value="1"/>
</dbReference>
<dbReference type="Proteomes" id="UP000184020">
    <property type="component" value="Unassembled WGS sequence"/>
</dbReference>
<organism evidence="3 4">
    <name type="scientific">Flavobacterium micromati</name>
    <dbReference type="NCBI Taxonomy" id="229205"/>
    <lineage>
        <taxon>Bacteria</taxon>
        <taxon>Pseudomonadati</taxon>
        <taxon>Bacteroidota</taxon>
        <taxon>Flavobacteriia</taxon>
        <taxon>Flavobacteriales</taxon>
        <taxon>Flavobacteriaceae</taxon>
        <taxon>Flavobacterium</taxon>
    </lineage>
</organism>
<sequence>MKIVLFTHPSFLAHQSMPRYANMLLHGMRFRGHQVEVWSPKARFLNLSFGNILKKWFSYIDQYLIFPLEVKLKLSNVEKDTLFVFADQALGPWVPLVKNRKHVVHCHDFLALKSAQGQVEENPTSFTGKLYQNYIRSGFSNGKNFISISEKTQKDLHNFHLGKIESSVVCYNGLNRFFNVLPPKESRSLLQDKLNILLFMGYILHIGGNQYYKNRKGVVEIYDSWRDKFNKKIPLLLIGSEPSDELSIVYQKSKFKEDIYFITNLSDEYINLLYSGAICLLFPSLDEGFGWPIIEAMASGCPVLTTNKAPMTEVGGKAAFYIDRRPSEEIYCKKWAQNSASKLNKIVELNSFEFQSTINLGIKNTERFSNDKVINKIENFYKAILNNSN</sequence>
<dbReference type="Gene3D" id="3.40.50.2000">
    <property type="entry name" value="Glycogen Phosphorylase B"/>
    <property type="match status" value="2"/>
</dbReference>
<gene>
    <name evidence="3" type="ORF">SAMN05444372_105246</name>
</gene>
<dbReference type="STRING" id="229205.SAMN05444372_105246"/>
<dbReference type="InterPro" id="IPR001296">
    <property type="entry name" value="Glyco_trans_1"/>
</dbReference>
<dbReference type="AlphaFoldDB" id="A0A1M5JL33"/>
<evidence type="ECO:0000313" key="4">
    <source>
        <dbReference type="Proteomes" id="UP000184020"/>
    </source>
</evidence>
<protein>
    <submittedName>
        <fullName evidence="3">Glycosyltransferase involved in cell wall bisynthesis</fullName>
    </submittedName>
</protein>
<evidence type="ECO:0000256" key="1">
    <source>
        <dbReference type="ARBA" id="ARBA00022679"/>
    </source>
</evidence>
<name>A0A1M5JL33_9FLAO</name>
<reference evidence="4" key="1">
    <citation type="submission" date="2016-11" db="EMBL/GenBank/DDBJ databases">
        <authorList>
            <person name="Varghese N."/>
            <person name="Submissions S."/>
        </authorList>
    </citation>
    <scope>NUCLEOTIDE SEQUENCE [LARGE SCALE GENOMIC DNA]</scope>
    <source>
        <strain evidence="4">DSM 17659</strain>
    </source>
</reference>